<evidence type="ECO:0000259" key="2">
    <source>
        <dbReference type="Pfam" id="PF15542"/>
    </source>
</evidence>
<gene>
    <name evidence="3" type="ORF">J2TS6_54970</name>
</gene>
<feature type="region of interest" description="Disordered" evidence="1">
    <location>
        <begin position="109"/>
        <end position="159"/>
    </location>
</feature>
<name>A0A919XK15_9BACL</name>
<protein>
    <recommendedName>
        <fullName evidence="2">Bacterial toxin 50 domain-containing protein</fullName>
    </recommendedName>
</protein>
<evidence type="ECO:0000313" key="3">
    <source>
        <dbReference type="EMBL" id="GIO34356.1"/>
    </source>
</evidence>
<evidence type="ECO:0000256" key="1">
    <source>
        <dbReference type="SAM" id="MobiDB-lite"/>
    </source>
</evidence>
<dbReference type="Pfam" id="PF06152">
    <property type="entry name" value="Phage_min_cap2"/>
    <property type="match status" value="1"/>
</dbReference>
<dbReference type="EMBL" id="BORQ01000009">
    <property type="protein sequence ID" value="GIO34356.1"/>
    <property type="molecule type" value="Genomic_DNA"/>
</dbReference>
<dbReference type="InterPro" id="IPR029100">
    <property type="entry name" value="Ntox50"/>
</dbReference>
<dbReference type="RefSeq" id="WP_160045570.1">
    <property type="nucleotide sequence ID" value="NZ_BORQ01000009.1"/>
</dbReference>
<feature type="domain" description="Bacterial toxin 50" evidence="2">
    <location>
        <begin position="459"/>
        <end position="550"/>
    </location>
</feature>
<keyword evidence="4" id="KW-1185">Reference proteome</keyword>
<dbReference type="Proteomes" id="UP000679779">
    <property type="component" value="Unassembled WGS sequence"/>
</dbReference>
<dbReference type="AlphaFoldDB" id="A0A919XK15"/>
<dbReference type="InterPro" id="IPR009319">
    <property type="entry name" value="Phage_A118_VSP1"/>
</dbReference>
<comment type="caution">
    <text evidence="3">The sequence shown here is derived from an EMBL/GenBank/DDBJ whole genome shotgun (WGS) entry which is preliminary data.</text>
</comment>
<organism evidence="3 4">
    <name type="scientific">Paenibacillus albilobatus</name>
    <dbReference type="NCBI Taxonomy" id="2716884"/>
    <lineage>
        <taxon>Bacteria</taxon>
        <taxon>Bacillati</taxon>
        <taxon>Bacillota</taxon>
        <taxon>Bacilli</taxon>
        <taxon>Bacillales</taxon>
        <taxon>Paenibacillaceae</taxon>
        <taxon>Paenibacillus</taxon>
    </lineage>
</organism>
<dbReference type="GO" id="GO:0005198">
    <property type="term" value="F:structural molecule activity"/>
    <property type="evidence" value="ECO:0007669"/>
    <property type="project" value="InterPro"/>
</dbReference>
<dbReference type="Pfam" id="PF15542">
    <property type="entry name" value="Ntox50"/>
    <property type="match status" value="1"/>
</dbReference>
<proteinExistence type="predicted"/>
<feature type="compositionally biased region" description="Basic and acidic residues" evidence="1">
    <location>
        <begin position="109"/>
        <end position="118"/>
    </location>
</feature>
<reference evidence="3" key="1">
    <citation type="submission" date="2021-03" db="EMBL/GenBank/DDBJ databases">
        <title>Antimicrobial resistance genes in bacteria isolated from Japanese honey, and their potential for conferring macrolide and lincosamide resistance in the American foulbrood pathogen Paenibacillus larvae.</title>
        <authorList>
            <person name="Okamoto M."/>
            <person name="Kumagai M."/>
            <person name="Kanamori H."/>
            <person name="Takamatsu D."/>
        </authorList>
    </citation>
    <scope>NUCLEOTIDE SEQUENCE</scope>
    <source>
        <strain evidence="3">J2TS6</strain>
    </source>
</reference>
<accession>A0A919XK15</accession>
<sequence length="555" mass="63714">MADKDPYSLRDIFEEMTLNLIASMKRNLSRHEEEEERVGFKFDQWQLAKLRNLKWFRKKNKEIIADAGKAADQVVEEVLQQSFKFGEEGVEIVAEKAVKLTGEIDFPPDFRDIIDPTKPKRSPRSQPANPSKPIPDMDRPLPVQPKPHSELPKAPPDAEFFGMNDKKLKALQESVKGDMKKGGEAVLRKMDDVYRQVIFKAEAHMASGALTLDQAIDKATKDFLERGLDVITFSNGRRITIPAYAEMALRTASQRATFLGEGKKRDEWGIYTVVMSTHANCSNLCLPFQGTVMIDDVYTSISKEQAQQLAKETSYTLLSEAMREGAFHPNCRHTLATYFPGITQLPAPVNEETAKVNYRAEQQQRYMERMIRRYKRLEVGSIDEANQAKYGAKVLEWQEKLKAHLAENTQLRRDRRRERIDGEVSTSERKERLKNAEVNAKIEEIRQHIRSDQQPKHLHMGHQGKHIKGHNNYIEGKSYLTISADEAQELVNRYAGTGEIRLTQRGEWNNKEIIVTDEQFGVYIDQNTSEELVPDGFTIHYGKKGTHIVPYRKQR</sequence>
<evidence type="ECO:0000313" key="4">
    <source>
        <dbReference type="Proteomes" id="UP000679779"/>
    </source>
</evidence>